<evidence type="ECO:0000256" key="5">
    <source>
        <dbReference type="ARBA" id="ARBA00022840"/>
    </source>
</evidence>
<comment type="catalytic activity">
    <reaction evidence="9">
        <text>tRNA(Pro) + L-proline + ATP = L-prolyl-tRNA(Pro) + AMP + diphosphate</text>
        <dbReference type="Rhea" id="RHEA:14305"/>
        <dbReference type="Rhea" id="RHEA-COMP:9700"/>
        <dbReference type="Rhea" id="RHEA-COMP:9702"/>
        <dbReference type="ChEBI" id="CHEBI:30616"/>
        <dbReference type="ChEBI" id="CHEBI:33019"/>
        <dbReference type="ChEBI" id="CHEBI:60039"/>
        <dbReference type="ChEBI" id="CHEBI:78442"/>
        <dbReference type="ChEBI" id="CHEBI:78532"/>
        <dbReference type="ChEBI" id="CHEBI:456215"/>
        <dbReference type="EC" id="6.1.1.15"/>
    </reaction>
</comment>
<evidence type="ECO:0000256" key="1">
    <source>
        <dbReference type="ARBA" id="ARBA00012831"/>
    </source>
</evidence>
<dbReference type="InterPro" id="IPR002314">
    <property type="entry name" value="aa-tRNA-synt_IIb"/>
</dbReference>
<dbReference type="InterPro" id="IPR002316">
    <property type="entry name" value="Pro-tRNA-ligase_IIa"/>
</dbReference>
<evidence type="ECO:0000256" key="6">
    <source>
        <dbReference type="ARBA" id="ARBA00022917"/>
    </source>
</evidence>
<comment type="caution">
    <text evidence="11">The sequence shown here is derived from an EMBL/GenBank/DDBJ whole genome shotgun (WGS) entry which is preliminary data.</text>
</comment>
<keyword evidence="6" id="KW-0648">Protein biosynthesis</keyword>
<keyword evidence="4" id="KW-0547">Nucleotide-binding</keyword>
<keyword evidence="7" id="KW-0030">Aminoacyl-tRNA synthetase</keyword>
<dbReference type="Proteomes" id="UP000178632">
    <property type="component" value="Unassembled WGS sequence"/>
</dbReference>
<dbReference type="InterPro" id="IPR004154">
    <property type="entry name" value="Anticodon-bd"/>
</dbReference>
<dbReference type="GO" id="GO:0005524">
    <property type="term" value="F:ATP binding"/>
    <property type="evidence" value="ECO:0007669"/>
    <property type="project" value="UniProtKB-KW"/>
</dbReference>
<dbReference type="Pfam" id="PF03129">
    <property type="entry name" value="HGTP_anticodon"/>
    <property type="match status" value="1"/>
</dbReference>
<dbReference type="AlphaFoldDB" id="A0A1G2IQN5"/>
<dbReference type="EMBL" id="MHPE01000017">
    <property type="protein sequence ID" value="OGZ77096.1"/>
    <property type="molecule type" value="Genomic_DNA"/>
</dbReference>
<feature type="domain" description="Aminoacyl-transfer RNA synthetases class-II family profile" evidence="10">
    <location>
        <begin position="38"/>
        <end position="317"/>
    </location>
</feature>
<protein>
    <recommendedName>
        <fullName evidence="2">Proline--tRNA ligase</fullName>
        <ecNumber evidence="1">6.1.1.15</ecNumber>
    </recommendedName>
    <alternativeName>
        <fullName evidence="8">Prolyl-tRNA synthetase</fullName>
    </alternativeName>
</protein>
<evidence type="ECO:0000313" key="11">
    <source>
        <dbReference type="EMBL" id="OGZ77096.1"/>
    </source>
</evidence>
<gene>
    <name evidence="11" type="ORF">A3G45_02680</name>
</gene>
<evidence type="ECO:0000256" key="2">
    <source>
        <dbReference type="ARBA" id="ARBA00019110"/>
    </source>
</evidence>
<accession>A0A1G2IQN5</accession>
<dbReference type="InterPro" id="IPR050062">
    <property type="entry name" value="Pro-tRNA_synthetase"/>
</dbReference>
<keyword evidence="5" id="KW-0067">ATP-binding</keyword>
<dbReference type="PANTHER" id="PTHR42753:SF2">
    <property type="entry name" value="PROLINE--TRNA LIGASE"/>
    <property type="match status" value="1"/>
</dbReference>
<dbReference type="GO" id="GO:0005829">
    <property type="term" value="C:cytosol"/>
    <property type="evidence" value="ECO:0007669"/>
    <property type="project" value="TreeGrafter"/>
</dbReference>
<evidence type="ECO:0000256" key="4">
    <source>
        <dbReference type="ARBA" id="ARBA00022741"/>
    </source>
</evidence>
<proteinExistence type="predicted"/>
<dbReference type="Gene3D" id="3.30.930.10">
    <property type="entry name" value="Bira Bifunctional Protein, Domain 2"/>
    <property type="match status" value="1"/>
</dbReference>
<dbReference type="InterPro" id="IPR044140">
    <property type="entry name" value="ProRS_anticodon_short"/>
</dbReference>
<evidence type="ECO:0000256" key="7">
    <source>
        <dbReference type="ARBA" id="ARBA00023146"/>
    </source>
</evidence>
<reference evidence="11 12" key="1">
    <citation type="journal article" date="2016" name="Nat. Commun.">
        <title>Thousands of microbial genomes shed light on interconnected biogeochemical processes in an aquifer system.</title>
        <authorList>
            <person name="Anantharaman K."/>
            <person name="Brown C.T."/>
            <person name="Hug L.A."/>
            <person name="Sharon I."/>
            <person name="Castelle C.J."/>
            <person name="Probst A.J."/>
            <person name="Thomas B.C."/>
            <person name="Singh A."/>
            <person name="Wilkins M.J."/>
            <person name="Karaoz U."/>
            <person name="Brodie E.L."/>
            <person name="Williams K.H."/>
            <person name="Hubbard S.S."/>
            <person name="Banfield J.F."/>
        </authorList>
    </citation>
    <scope>NUCLEOTIDE SEQUENCE [LARGE SCALE GENOMIC DNA]</scope>
</reference>
<dbReference type="InterPro" id="IPR045864">
    <property type="entry name" value="aa-tRNA-synth_II/BPL/LPL"/>
</dbReference>
<dbReference type="CDD" id="cd00861">
    <property type="entry name" value="ProRS_anticodon_short"/>
    <property type="match status" value="1"/>
</dbReference>
<name>A0A1G2IQN5_9BACT</name>
<evidence type="ECO:0000313" key="12">
    <source>
        <dbReference type="Proteomes" id="UP000178632"/>
    </source>
</evidence>
<dbReference type="Gene3D" id="3.40.50.800">
    <property type="entry name" value="Anticodon-binding domain"/>
    <property type="match status" value="1"/>
</dbReference>
<dbReference type="SUPFAM" id="SSF55681">
    <property type="entry name" value="Class II aaRS and biotin synthetases"/>
    <property type="match status" value="1"/>
</dbReference>
<evidence type="ECO:0000256" key="9">
    <source>
        <dbReference type="ARBA" id="ARBA00047671"/>
    </source>
</evidence>
<dbReference type="EC" id="6.1.1.15" evidence="1"/>
<dbReference type="SUPFAM" id="SSF52954">
    <property type="entry name" value="Class II aaRS ABD-related"/>
    <property type="match status" value="1"/>
</dbReference>
<keyword evidence="3" id="KW-0436">Ligase</keyword>
<sequence>MRQSKLFLKTIKERPAGAESSSRELLVRAGYIDQLMAGVYSFLPLGFRVLKKIENIIRENMVKSPVNGQEILMPVLQPKENWQKTNRWDNFDVLFRLKGSGDKEYALGPTHEEVVAPLAKKNILSYRDLPFSVFQIQTKFRDELRAKSGLLRTREFLMKDLYSFHATQEDLDKYYDKLAKVYLNVFKQCGIGKLTYRALASGGSFSKYSDEFQTLTEAGEDIIYICKKCGLAINKDIKNENPICPKCKSSEFEEKKAVEVGNIFKLGSNFSRPFDLKFRDKEGIEKPVIMGCFGIGLGRLMGAVAEVSHDEKGIIWPKPVAPFLVHLIYVVPPQRDPAKREKSSKVYATAERIYNTLLKENIEVLFDDRQDKTAGEKFADADLIGIPARLVVSEKTEAVKSIEIKMRNSAKAKLIPIKGFINTIKKL</sequence>
<dbReference type="InterPro" id="IPR036621">
    <property type="entry name" value="Anticodon-bd_dom_sf"/>
</dbReference>
<dbReference type="PROSITE" id="PS50862">
    <property type="entry name" value="AA_TRNA_LIGASE_II"/>
    <property type="match status" value="1"/>
</dbReference>
<dbReference type="PANTHER" id="PTHR42753">
    <property type="entry name" value="MITOCHONDRIAL RIBOSOME PROTEIN L39/PROLYL-TRNA LIGASE FAMILY MEMBER"/>
    <property type="match status" value="1"/>
</dbReference>
<organism evidence="11 12">
    <name type="scientific">Candidatus Staskawiczbacteria bacterium RIFCSPLOWO2_12_FULL_37_15</name>
    <dbReference type="NCBI Taxonomy" id="1802218"/>
    <lineage>
        <taxon>Bacteria</taxon>
        <taxon>Candidatus Staskawicziibacteriota</taxon>
    </lineage>
</organism>
<dbReference type="InterPro" id="IPR006195">
    <property type="entry name" value="aa-tRNA-synth_II"/>
</dbReference>
<dbReference type="Pfam" id="PF00587">
    <property type="entry name" value="tRNA-synt_2b"/>
    <property type="match status" value="1"/>
</dbReference>
<dbReference type="GO" id="GO:0004827">
    <property type="term" value="F:proline-tRNA ligase activity"/>
    <property type="evidence" value="ECO:0007669"/>
    <property type="project" value="UniProtKB-EC"/>
</dbReference>
<evidence type="ECO:0000256" key="8">
    <source>
        <dbReference type="ARBA" id="ARBA00029731"/>
    </source>
</evidence>
<dbReference type="GO" id="GO:0006433">
    <property type="term" value="P:prolyl-tRNA aminoacylation"/>
    <property type="evidence" value="ECO:0007669"/>
    <property type="project" value="InterPro"/>
</dbReference>
<evidence type="ECO:0000259" key="10">
    <source>
        <dbReference type="PROSITE" id="PS50862"/>
    </source>
</evidence>
<evidence type="ECO:0000256" key="3">
    <source>
        <dbReference type="ARBA" id="ARBA00022598"/>
    </source>
</evidence>
<dbReference type="PRINTS" id="PR01046">
    <property type="entry name" value="TRNASYNTHPRO"/>
</dbReference>